<evidence type="ECO:0000313" key="2">
    <source>
        <dbReference type="Proteomes" id="UP000248886"/>
    </source>
</evidence>
<protein>
    <submittedName>
        <fullName evidence="1">Uncharacterized protein</fullName>
    </submittedName>
</protein>
<proteinExistence type="predicted"/>
<dbReference type="EMBL" id="QKQP01000001">
    <property type="protein sequence ID" value="PZD81834.1"/>
    <property type="molecule type" value="Genomic_DNA"/>
</dbReference>
<comment type="caution">
    <text evidence="1">The sequence shown here is derived from an EMBL/GenBank/DDBJ whole genome shotgun (WGS) entry which is preliminary data.</text>
</comment>
<evidence type="ECO:0000313" key="1">
    <source>
        <dbReference type="EMBL" id="PZD81834.1"/>
    </source>
</evidence>
<name>A0A2W1KJ83_ACIFR</name>
<gene>
    <name evidence="1" type="ORF">DN052_01805</name>
</gene>
<dbReference type="Proteomes" id="UP000248886">
    <property type="component" value="Unassembled WGS sequence"/>
</dbReference>
<organism evidence="1 2">
    <name type="scientific">Acidithiobacillus ferrooxidans</name>
    <name type="common">Thiobacillus ferrooxidans</name>
    <dbReference type="NCBI Taxonomy" id="920"/>
    <lineage>
        <taxon>Bacteria</taxon>
        <taxon>Pseudomonadati</taxon>
        <taxon>Pseudomonadota</taxon>
        <taxon>Acidithiobacillia</taxon>
        <taxon>Acidithiobacillales</taxon>
        <taxon>Acidithiobacillaceae</taxon>
        <taxon>Acidithiobacillus</taxon>
    </lineage>
</organism>
<sequence>MPESTVETTTPFAFRMSGHEFAALDRLCAETGMTRAKVVRHLILSQVDPLNAAPDILLELRKIGMRLKRDHDDGDTALAFRQELETLYRFILGTVYRLADIIEPWEDD</sequence>
<accession>A0A2W1KJ83</accession>
<reference evidence="1 2" key="1">
    <citation type="submission" date="2018-06" db="EMBL/GenBank/DDBJ databases">
        <title>Draft sequence of Acidithiobacillus ferrooxidans CCM 4253.</title>
        <authorList>
            <person name="Moya-Beltran A."/>
            <person name="Castro M."/>
            <person name="Covarrubias P.C."/>
            <person name="Issotta F."/>
            <person name="Janiczek O."/>
            <person name="Mandl M."/>
            <person name="Kucera J."/>
            <person name="Quatrini R."/>
        </authorList>
    </citation>
    <scope>NUCLEOTIDE SEQUENCE [LARGE SCALE GENOMIC DNA]</scope>
    <source>
        <strain evidence="1 2">CCM 4253</strain>
    </source>
</reference>
<dbReference type="AlphaFoldDB" id="A0A2W1KJ83"/>
<dbReference type="RefSeq" id="WP_054608784.1">
    <property type="nucleotide sequence ID" value="NZ_AP025160.1"/>
</dbReference>